<evidence type="ECO:0000313" key="4">
    <source>
        <dbReference type="Proteomes" id="UP000078561"/>
    </source>
</evidence>
<gene>
    <name evidence="3" type="primary">ABSGL_05231.1 scaffold 6851</name>
</gene>
<accession>A0A168N0V5</accession>
<dbReference type="InterPro" id="IPR029526">
    <property type="entry name" value="PGBD"/>
</dbReference>
<dbReference type="EMBL" id="LT552921">
    <property type="protein sequence ID" value="SAL99586.1"/>
    <property type="molecule type" value="Genomic_DNA"/>
</dbReference>
<evidence type="ECO:0000259" key="2">
    <source>
        <dbReference type="Pfam" id="PF13843"/>
    </source>
</evidence>
<dbReference type="OrthoDB" id="2286379at2759"/>
<proteinExistence type="predicted"/>
<name>A0A168N0V5_ABSGL</name>
<feature type="region of interest" description="Disordered" evidence="1">
    <location>
        <begin position="469"/>
        <end position="523"/>
    </location>
</feature>
<organism evidence="3">
    <name type="scientific">Absidia glauca</name>
    <name type="common">Pin mould</name>
    <dbReference type="NCBI Taxonomy" id="4829"/>
    <lineage>
        <taxon>Eukaryota</taxon>
        <taxon>Fungi</taxon>
        <taxon>Fungi incertae sedis</taxon>
        <taxon>Mucoromycota</taxon>
        <taxon>Mucoromycotina</taxon>
        <taxon>Mucoromycetes</taxon>
        <taxon>Mucorales</taxon>
        <taxon>Cunninghamellaceae</taxon>
        <taxon>Absidia</taxon>
    </lineage>
</organism>
<dbReference type="InParanoid" id="A0A168N0V5"/>
<evidence type="ECO:0000256" key="1">
    <source>
        <dbReference type="SAM" id="MobiDB-lite"/>
    </source>
</evidence>
<feature type="compositionally biased region" description="Low complexity" evidence="1">
    <location>
        <begin position="469"/>
        <end position="513"/>
    </location>
</feature>
<reference evidence="3" key="1">
    <citation type="submission" date="2016-04" db="EMBL/GenBank/DDBJ databases">
        <authorList>
            <person name="Evans L.H."/>
            <person name="Alamgir A."/>
            <person name="Owens N."/>
            <person name="Weber N.D."/>
            <person name="Virtaneva K."/>
            <person name="Barbian K."/>
            <person name="Babar A."/>
            <person name="Rosenke K."/>
        </authorList>
    </citation>
    <scope>NUCLEOTIDE SEQUENCE [LARGE SCALE GENOMIC DNA]</scope>
    <source>
        <strain evidence="3">CBS 101.48</strain>
    </source>
</reference>
<dbReference type="PANTHER" id="PTHR46599">
    <property type="entry name" value="PIGGYBAC TRANSPOSABLE ELEMENT-DERIVED PROTEIN 4"/>
    <property type="match status" value="1"/>
</dbReference>
<dbReference type="Proteomes" id="UP000078561">
    <property type="component" value="Unassembled WGS sequence"/>
</dbReference>
<dbReference type="AlphaFoldDB" id="A0A168N0V5"/>
<dbReference type="Pfam" id="PF13843">
    <property type="entry name" value="DDE_Tnp_1_7"/>
    <property type="match status" value="1"/>
</dbReference>
<dbReference type="PANTHER" id="PTHR46599:SF3">
    <property type="entry name" value="PIGGYBAC TRANSPOSABLE ELEMENT-DERIVED PROTEIN 4"/>
    <property type="match status" value="1"/>
</dbReference>
<keyword evidence="4" id="KW-1185">Reference proteome</keyword>
<dbReference type="STRING" id="4829.A0A168N0V5"/>
<evidence type="ECO:0000313" key="3">
    <source>
        <dbReference type="EMBL" id="SAL99586.1"/>
    </source>
</evidence>
<feature type="domain" description="PiggyBac transposable element-derived protein" evidence="2">
    <location>
        <begin position="73"/>
        <end position="247"/>
    </location>
</feature>
<sequence length="523" mass="59136">MYLRRSNSPFNINVDFTDYMTMKRFDDITQLHVFVVPDGELAKADPLYQPRSFLTAFNNHVATTMRPGRSIVATVKRLTEPWHYSGRVIVADSWFGSPEMARKLMVSDFTPSCKFVKRLHWPKGMPAADTVQELGPGYGSKIFMKSTVPGEHLFVGAFRDLKVKALVSTCGTTIDGNIRRFWDPNGKEWVEVVRPKVFDEYESYKSSVDISNNRRDNMTNFHDVMRTYRWGLRCLSFCLGVTEANAFSVFKYFRVNVMATNDGLNLFTLPHINRPGTDLMSKHILLNTDVMNFIVKEIIGPNAVDEYSPQPTEWANATKSDVLYTSDNTNSFPPILIEVQYNVDDKFLHRLVQYCEEARKQYSTEPVALVFVSILDHDQRDDPIIQQLYGISKHVFEHAVTREKTTVDDLLGLCHNTQSKFQKGKEILEDLPNNNLKKRAIDCLNDGLNIIKSYKAKYISDQSSSSRASSPALLPAAPSSSLPVLSSLTDPSTSTITQTTTRTPASSSSSSSSENWTFVGDYI</sequence>
<protein>
    <recommendedName>
        <fullName evidence="2">PiggyBac transposable element-derived protein domain-containing protein</fullName>
    </recommendedName>
</protein>